<dbReference type="Gene3D" id="3.20.130.10">
    <property type="entry name" value="Fe-S hydro-lyase, tartrate dehydratase beta-type, catalytic domain"/>
    <property type="match status" value="1"/>
</dbReference>
<comment type="similarity">
    <text evidence="1">Belongs to the class-I fumarase family.</text>
</comment>
<dbReference type="Proteomes" id="UP001595637">
    <property type="component" value="Unassembled WGS sequence"/>
</dbReference>
<dbReference type="EMBL" id="JBHRVQ010000004">
    <property type="protein sequence ID" value="MFC3389668.1"/>
    <property type="molecule type" value="Genomic_DNA"/>
</dbReference>
<dbReference type="SUPFAM" id="SSF117457">
    <property type="entry name" value="FumA C-terminal domain-like"/>
    <property type="match status" value="1"/>
</dbReference>
<dbReference type="PANTHER" id="PTHR43351">
    <property type="entry name" value="L(+)-TARTRATE DEHYDRATASE SUBUNIT BETA"/>
    <property type="match status" value="1"/>
</dbReference>
<reference evidence="4" key="3">
    <citation type="submission" date="2024-09" db="EMBL/GenBank/DDBJ databases">
        <authorList>
            <person name="Sun Q."/>
            <person name="Mori K."/>
        </authorList>
    </citation>
    <scope>NUCLEOTIDE SEQUENCE</scope>
    <source>
        <strain evidence="4">CCM 7756</strain>
    </source>
</reference>
<dbReference type="EMBL" id="JBHRVQ010000001">
    <property type="protein sequence ID" value="MFC3387633.1"/>
    <property type="molecule type" value="Genomic_DNA"/>
</dbReference>
<dbReference type="RefSeq" id="WP_380651828.1">
    <property type="nucleotide sequence ID" value="NZ_JBHRVQ010000001.1"/>
</dbReference>
<sequence>MNTRLKVPFEAGAVENLRSGEQVLLTGTLYTGRDAAHKRMVEQLEKYGSLPIGLKGQVIYYVGPTPNKPDAIIGSAGPTTSSRMDAYASKLMEKGLKGMIGKGYRSEEIVASIKKHSAVYMAAIGGTGALLAQKIISSEVVAYEDLGTEAIRKLEVVDFPCIVINDSHGNDWYKEAHKQFGESSNQ</sequence>
<name>A0ABV7N484_9STAP</name>
<dbReference type="NCBIfam" id="TIGR00723">
    <property type="entry name" value="ttdB_fumA_fumB"/>
    <property type="match status" value="1"/>
</dbReference>
<dbReference type="InterPro" id="IPR004647">
    <property type="entry name" value="Fe-S_hydro-lyase_TtdB-typ_cat"/>
</dbReference>
<dbReference type="InterPro" id="IPR036660">
    <property type="entry name" value="Fe-S_hydroAse_TtdB_cat_sf"/>
</dbReference>
<evidence type="ECO:0000256" key="2">
    <source>
        <dbReference type="ARBA" id="ARBA00023239"/>
    </source>
</evidence>
<feature type="domain" description="Fe-S hydro-lyase tartrate dehydratase beta-type catalytic" evidence="3">
    <location>
        <begin position="13"/>
        <end position="175"/>
    </location>
</feature>
<accession>A0ABV7N484</accession>
<dbReference type="Pfam" id="PF05683">
    <property type="entry name" value="Fumerase_C"/>
    <property type="match status" value="1"/>
</dbReference>
<dbReference type="NCBIfam" id="NF005310">
    <property type="entry name" value="PRK06842.1"/>
    <property type="match status" value="1"/>
</dbReference>
<reference evidence="4" key="1">
    <citation type="journal article" date="2014" name="Int. J. Syst. Evol. Microbiol.">
        <title>Complete genome of a new Firmicutes species belonging to the dominant human colonic microbiota ('Ruminococcus bicirculans') reveals two chromosomes and a selective capacity to utilize plant glucans.</title>
        <authorList>
            <consortium name="NISC Comparative Sequencing Program"/>
            <person name="Wegmann U."/>
            <person name="Louis P."/>
            <person name="Goesmann A."/>
            <person name="Henrissat B."/>
            <person name="Duncan S.H."/>
            <person name="Flint H.J."/>
        </authorList>
    </citation>
    <scope>NUCLEOTIDE SEQUENCE</scope>
    <source>
        <strain evidence="4">CCM 7756</strain>
    </source>
</reference>
<protein>
    <submittedName>
        <fullName evidence="4">Fe-S-containing hydro-lyase</fullName>
    </submittedName>
</protein>
<evidence type="ECO:0000313" key="6">
    <source>
        <dbReference type="EMBL" id="MFC3389684.1"/>
    </source>
</evidence>
<evidence type="ECO:0000313" key="7">
    <source>
        <dbReference type="Proteomes" id="UP001595637"/>
    </source>
</evidence>
<evidence type="ECO:0000256" key="1">
    <source>
        <dbReference type="ARBA" id="ARBA00008876"/>
    </source>
</evidence>
<evidence type="ECO:0000313" key="4">
    <source>
        <dbReference type="EMBL" id="MFC3387633.1"/>
    </source>
</evidence>
<evidence type="ECO:0000259" key="3">
    <source>
        <dbReference type="Pfam" id="PF05683"/>
    </source>
</evidence>
<dbReference type="PANTHER" id="PTHR43351:SF2">
    <property type="entry name" value="L(+)-TARTRATE DEHYDRATASE SUBUNIT BETA-RELATED"/>
    <property type="match status" value="1"/>
</dbReference>
<evidence type="ECO:0000313" key="5">
    <source>
        <dbReference type="EMBL" id="MFC3389668.1"/>
    </source>
</evidence>
<comment type="caution">
    <text evidence="4">The sequence shown here is derived from an EMBL/GenBank/DDBJ whole genome shotgun (WGS) entry which is preliminary data.</text>
</comment>
<proteinExistence type="inferred from homology"/>
<organism evidence="4 7">
    <name type="scientific">Salinicoccus sesuvii</name>
    <dbReference type="NCBI Taxonomy" id="868281"/>
    <lineage>
        <taxon>Bacteria</taxon>
        <taxon>Bacillati</taxon>
        <taxon>Bacillota</taxon>
        <taxon>Bacilli</taxon>
        <taxon>Bacillales</taxon>
        <taxon>Staphylococcaceae</taxon>
        <taxon>Salinicoccus</taxon>
    </lineage>
</organism>
<dbReference type="EMBL" id="JBHRVQ010000005">
    <property type="protein sequence ID" value="MFC3389684.1"/>
    <property type="molecule type" value="Genomic_DNA"/>
</dbReference>
<reference evidence="7" key="2">
    <citation type="journal article" date="2019" name="Int. J. Syst. Evol. Microbiol.">
        <title>The Global Catalogue of Microorganisms (GCM) 10K type strain sequencing project: providing services to taxonomists for standard genome sequencing and annotation.</title>
        <authorList>
            <consortium name="The Broad Institute Genomics Platform"/>
            <consortium name="The Broad Institute Genome Sequencing Center for Infectious Disease"/>
            <person name="Wu L."/>
            <person name="Ma J."/>
        </authorList>
    </citation>
    <scope>NUCLEOTIDE SEQUENCE [LARGE SCALE GENOMIC DNA]</scope>
    <source>
        <strain evidence="7">CCM 7756</strain>
    </source>
</reference>
<keyword evidence="2" id="KW-0456">Lyase</keyword>
<keyword evidence="7" id="KW-1185">Reference proteome</keyword>
<gene>
    <name evidence="4" type="ORF">ACFOEO_03335</name>
    <name evidence="5" type="ORF">ACFOEO_13965</name>
    <name evidence="6" type="ORF">ACFOEO_14055</name>
</gene>